<organism evidence="1 2">
    <name type="scientific">Plasmopara halstedii</name>
    <name type="common">Downy mildew of sunflower</name>
    <dbReference type="NCBI Taxonomy" id="4781"/>
    <lineage>
        <taxon>Eukaryota</taxon>
        <taxon>Sar</taxon>
        <taxon>Stramenopiles</taxon>
        <taxon>Oomycota</taxon>
        <taxon>Peronosporomycetes</taxon>
        <taxon>Peronosporales</taxon>
        <taxon>Peronosporaceae</taxon>
        <taxon>Plasmopara</taxon>
    </lineage>
</organism>
<reference evidence="2" key="1">
    <citation type="submission" date="2014-09" db="EMBL/GenBank/DDBJ databases">
        <authorList>
            <person name="Sharma Rahul"/>
            <person name="Thines Marco"/>
        </authorList>
    </citation>
    <scope>NUCLEOTIDE SEQUENCE [LARGE SCALE GENOMIC DNA]</scope>
</reference>
<dbReference type="EMBL" id="CCYD01001640">
    <property type="protein sequence ID" value="CEG45649.1"/>
    <property type="molecule type" value="Genomic_DNA"/>
</dbReference>
<protein>
    <submittedName>
        <fullName evidence="1">Uncharacterized protein</fullName>
    </submittedName>
</protein>
<dbReference type="GeneID" id="36396987"/>
<dbReference type="Proteomes" id="UP000054928">
    <property type="component" value="Unassembled WGS sequence"/>
</dbReference>
<name>A0A0P1AWW3_PLAHL</name>
<dbReference type="AlphaFoldDB" id="A0A0P1AWW3"/>
<evidence type="ECO:0000313" key="2">
    <source>
        <dbReference type="Proteomes" id="UP000054928"/>
    </source>
</evidence>
<accession>A0A0P1AWW3</accession>
<proteinExistence type="predicted"/>
<dbReference type="RefSeq" id="XP_024582018.1">
    <property type="nucleotide sequence ID" value="XM_024716417.1"/>
</dbReference>
<evidence type="ECO:0000313" key="1">
    <source>
        <dbReference type="EMBL" id="CEG45649.1"/>
    </source>
</evidence>
<sequence length="63" mass="7306">MKHADIRRHLTRNNVERRMLMVDQALASGHAHQGAWLVDYQVSELKQRHQLDYHAMARSGASL</sequence>
<keyword evidence="2" id="KW-1185">Reference proteome</keyword>